<sequence length="222" mass="26407">MSRRFNTILENRYNLHPKHRQSLKDLIYEAAENYSKILPIRIDFHLSSSVGLEVDRQDFVDYWHAMQNNMRRNQRFEHLITYIAKLEYGYNRGWHMHMLLLFDGQKIKDDYSLSSDIGEYWNQVVESKKLHEGSYYACNMAKKRYDQCALKMISSSYALNQIKNNTNAYTDLHALIDTTEYLTKIDQNTENYLAEQGLKRKPRTIFFGQIKLKSNAGRPRLF</sequence>
<proteinExistence type="predicted"/>
<dbReference type="Proteomes" id="UP000832011">
    <property type="component" value="Chromosome"/>
</dbReference>
<dbReference type="EMBL" id="CP091511">
    <property type="protein sequence ID" value="UOO90234.1"/>
    <property type="molecule type" value="Genomic_DNA"/>
</dbReference>
<evidence type="ECO:0000259" key="1">
    <source>
        <dbReference type="Pfam" id="PF11726"/>
    </source>
</evidence>
<reference evidence="2 3" key="1">
    <citation type="journal article" date="2022" name="Res Sq">
        <title>Evolution of multicellular longitudinally dividing oral cavity symbionts (Neisseriaceae).</title>
        <authorList>
            <person name="Nyongesa S."/>
            <person name="Weber P."/>
            <person name="Bernet E."/>
            <person name="Pullido F."/>
            <person name="Nieckarz M."/>
            <person name="Delaby M."/>
            <person name="Nieves C."/>
            <person name="Viehboeck T."/>
            <person name="Krause N."/>
            <person name="Rivera-Millot A."/>
            <person name="Nakamura A."/>
            <person name="Vischer N."/>
            <person name="VanNieuwenhze M."/>
            <person name="Brun Y."/>
            <person name="Cava F."/>
            <person name="Bulgheresi S."/>
            <person name="Veyrier F."/>
        </authorList>
    </citation>
    <scope>NUCLEOTIDE SEQUENCE [LARGE SCALE GENOMIC DNA]</scope>
    <source>
        <strain evidence="2 3">SN4</strain>
    </source>
</reference>
<dbReference type="Pfam" id="PF11726">
    <property type="entry name" value="YagK_YfjJ_C"/>
    <property type="match status" value="1"/>
</dbReference>
<evidence type="ECO:0000313" key="2">
    <source>
        <dbReference type="EMBL" id="UOO90234.1"/>
    </source>
</evidence>
<feature type="domain" description="YagK/YfjJ C-terminal" evidence="1">
    <location>
        <begin position="32"/>
        <end position="188"/>
    </location>
</feature>
<accession>A0ABY4E383</accession>
<gene>
    <name evidence="2" type="ORF">LVJ82_04405</name>
</gene>
<dbReference type="RefSeq" id="WP_058355872.1">
    <property type="nucleotide sequence ID" value="NZ_CABKVG010000008.1"/>
</dbReference>
<name>A0ABY4E383_9NEIS</name>
<evidence type="ECO:0000313" key="3">
    <source>
        <dbReference type="Proteomes" id="UP000832011"/>
    </source>
</evidence>
<organism evidence="2 3">
    <name type="scientific">Vitreoscilla massiliensis</name>
    <dbReference type="NCBI Taxonomy" id="1689272"/>
    <lineage>
        <taxon>Bacteria</taxon>
        <taxon>Pseudomonadati</taxon>
        <taxon>Pseudomonadota</taxon>
        <taxon>Betaproteobacteria</taxon>
        <taxon>Neisseriales</taxon>
        <taxon>Neisseriaceae</taxon>
        <taxon>Vitreoscilla</taxon>
    </lineage>
</organism>
<dbReference type="InterPro" id="IPR057271">
    <property type="entry name" value="YagK_YfjJ_C"/>
</dbReference>
<protein>
    <submittedName>
        <fullName evidence="2">Inovirus Gp2 family protein</fullName>
    </submittedName>
</protein>
<keyword evidence="3" id="KW-1185">Reference proteome</keyword>